<name>A0A5B9W0C0_9BACT</name>
<proteinExistence type="predicted"/>
<evidence type="ECO:0000256" key="1">
    <source>
        <dbReference type="SAM" id="MobiDB-lite"/>
    </source>
</evidence>
<dbReference type="AlphaFoldDB" id="A0A5B9W0C0"/>
<organism evidence="2 3">
    <name type="scientific">Aquisphaera giovannonii</name>
    <dbReference type="NCBI Taxonomy" id="406548"/>
    <lineage>
        <taxon>Bacteria</taxon>
        <taxon>Pseudomonadati</taxon>
        <taxon>Planctomycetota</taxon>
        <taxon>Planctomycetia</taxon>
        <taxon>Isosphaerales</taxon>
        <taxon>Isosphaeraceae</taxon>
        <taxon>Aquisphaera</taxon>
    </lineage>
</organism>
<feature type="compositionally biased region" description="Low complexity" evidence="1">
    <location>
        <begin position="39"/>
        <end position="56"/>
    </location>
</feature>
<evidence type="ECO:0000313" key="2">
    <source>
        <dbReference type="EMBL" id="QEH33707.1"/>
    </source>
</evidence>
<sequence length="348" mass="37408">MAHRHAAGVPSPATGGVWHEPGDLAMPVSAPCADPRKPSGPALSTSSPSSSASERPPSQPDCRTATSPTGVGCARVPIAGPYPTSAPWRSARSRPAPRPAGRPGFDGVIVRHAAWLCLSRGLSSQHRRKCFIVQGITPVSSGFPISNFFDFCPRSMAESPARMAGERSSSKPPYGRRCRTCLTRLHLRPVVATGGRIHARSRAPGARIDVWSDAARRSSRIQMAGLEPSLWIASFRRRAGLSPLRRDQLISKIRPHDLGTPRIPPARLDLGVDRHRRSSPRQVPAIVRVSAHFAAFTQDDPTQWGLGFTDIRDFGVFRPRSIRTGLTPSPPGVPGRGNELGSIVAVAT</sequence>
<protein>
    <submittedName>
        <fullName evidence="2">Uncharacterized protein</fullName>
    </submittedName>
</protein>
<evidence type="ECO:0000313" key="3">
    <source>
        <dbReference type="Proteomes" id="UP000324233"/>
    </source>
</evidence>
<dbReference type="EMBL" id="CP042997">
    <property type="protein sequence ID" value="QEH33707.1"/>
    <property type="molecule type" value="Genomic_DNA"/>
</dbReference>
<dbReference type="KEGG" id="agv:OJF2_22130"/>
<reference evidence="2 3" key="1">
    <citation type="submission" date="2019-08" db="EMBL/GenBank/DDBJ databases">
        <title>Deep-cultivation of Planctomycetes and their phenomic and genomic characterization uncovers novel biology.</title>
        <authorList>
            <person name="Wiegand S."/>
            <person name="Jogler M."/>
            <person name="Boedeker C."/>
            <person name="Pinto D."/>
            <person name="Vollmers J."/>
            <person name="Rivas-Marin E."/>
            <person name="Kohn T."/>
            <person name="Peeters S.H."/>
            <person name="Heuer A."/>
            <person name="Rast P."/>
            <person name="Oberbeckmann S."/>
            <person name="Bunk B."/>
            <person name="Jeske O."/>
            <person name="Meyerdierks A."/>
            <person name="Storesund J.E."/>
            <person name="Kallscheuer N."/>
            <person name="Luecker S."/>
            <person name="Lage O.M."/>
            <person name="Pohl T."/>
            <person name="Merkel B.J."/>
            <person name="Hornburger P."/>
            <person name="Mueller R.-W."/>
            <person name="Bruemmer F."/>
            <person name="Labrenz M."/>
            <person name="Spormann A.M."/>
            <person name="Op den Camp H."/>
            <person name="Overmann J."/>
            <person name="Amann R."/>
            <person name="Jetten M.S.M."/>
            <person name="Mascher T."/>
            <person name="Medema M.H."/>
            <person name="Devos D.P."/>
            <person name="Kaster A.-K."/>
            <person name="Ovreas L."/>
            <person name="Rohde M."/>
            <person name="Galperin M.Y."/>
            <person name="Jogler C."/>
        </authorList>
    </citation>
    <scope>NUCLEOTIDE SEQUENCE [LARGE SCALE GENOMIC DNA]</scope>
    <source>
        <strain evidence="2 3">OJF2</strain>
    </source>
</reference>
<feature type="region of interest" description="Disordered" evidence="1">
    <location>
        <begin position="1"/>
        <end position="76"/>
    </location>
</feature>
<keyword evidence="3" id="KW-1185">Reference proteome</keyword>
<gene>
    <name evidence="2" type="ORF">OJF2_22130</name>
</gene>
<dbReference type="Proteomes" id="UP000324233">
    <property type="component" value="Chromosome"/>
</dbReference>
<accession>A0A5B9W0C0</accession>